<dbReference type="AlphaFoldDB" id="A0AA40GDL2"/>
<comment type="caution">
    <text evidence="1">The sequence shown here is derived from an EMBL/GenBank/DDBJ whole genome shotgun (WGS) entry which is preliminary data.</text>
</comment>
<evidence type="ECO:0000313" key="2">
    <source>
        <dbReference type="Proteomes" id="UP001177670"/>
    </source>
</evidence>
<accession>A0AA40GDL2</accession>
<evidence type="ECO:0000313" key="1">
    <source>
        <dbReference type="EMBL" id="KAK1135911.1"/>
    </source>
</evidence>
<proteinExistence type="predicted"/>
<gene>
    <name evidence="1" type="ORF">K0M31_000483</name>
</gene>
<dbReference type="Proteomes" id="UP001177670">
    <property type="component" value="Unassembled WGS sequence"/>
</dbReference>
<name>A0AA40GDL2_9HYME</name>
<dbReference type="EMBL" id="JAHYIQ010000001">
    <property type="protein sequence ID" value="KAK1135911.1"/>
    <property type="molecule type" value="Genomic_DNA"/>
</dbReference>
<keyword evidence="2" id="KW-1185">Reference proteome</keyword>
<sequence length="165" mass="18495">MAASGARAHERVAEGSWNSGWKGWTREEAYYQVDVEEPGRSLRDAPGPGIREGNGVGGVCARRRTRQESGIVPGHTGPFLRDELVKFIESVKLGENQHRPSSLLPPLRRPIPLFLFDRLVCSAYDPSADLRPNPLYFHGPRHRKRKRRMDGWMDRSIGNIGAVLG</sequence>
<organism evidence="1 2">
    <name type="scientific">Melipona bicolor</name>
    <dbReference type="NCBI Taxonomy" id="60889"/>
    <lineage>
        <taxon>Eukaryota</taxon>
        <taxon>Metazoa</taxon>
        <taxon>Ecdysozoa</taxon>
        <taxon>Arthropoda</taxon>
        <taxon>Hexapoda</taxon>
        <taxon>Insecta</taxon>
        <taxon>Pterygota</taxon>
        <taxon>Neoptera</taxon>
        <taxon>Endopterygota</taxon>
        <taxon>Hymenoptera</taxon>
        <taxon>Apocrita</taxon>
        <taxon>Aculeata</taxon>
        <taxon>Apoidea</taxon>
        <taxon>Anthophila</taxon>
        <taxon>Apidae</taxon>
        <taxon>Melipona</taxon>
    </lineage>
</organism>
<reference evidence="1" key="1">
    <citation type="submission" date="2021-10" db="EMBL/GenBank/DDBJ databases">
        <title>Melipona bicolor Genome sequencing and assembly.</title>
        <authorList>
            <person name="Araujo N.S."/>
            <person name="Arias M.C."/>
        </authorList>
    </citation>
    <scope>NUCLEOTIDE SEQUENCE</scope>
    <source>
        <strain evidence="1">USP_2M_L1-L4_2017</strain>
        <tissue evidence="1">Whole body</tissue>
    </source>
</reference>
<protein>
    <submittedName>
        <fullName evidence="1">Uncharacterized protein</fullName>
    </submittedName>
</protein>